<dbReference type="SUPFAM" id="SSF46785">
    <property type="entry name" value="Winged helix' DNA-binding domain"/>
    <property type="match status" value="1"/>
</dbReference>
<sequence>MVGEYGTGRGGHRGGGRGVVRYVEASVLLLLAERPAHGYELNERLREVFPVPEQLPDVSTIYRALAYLEAQGAVHSTWTAGDGAGRKVHELTEVGRDLLSFWAARFQEEQTGLVRFLEHFERLMPPS</sequence>
<evidence type="ECO:0000313" key="2">
    <source>
        <dbReference type="EMBL" id="SHF00943.1"/>
    </source>
</evidence>
<evidence type="ECO:0000313" key="3">
    <source>
        <dbReference type="Proteomes" id="UP000184295"/>
    </source>
</evidence>
<dbReference type="Proteomes" id="UP000184295">
    <property type="component" value="Unassembled WGS sequence"/>
</dbReference>
<dbReference type="Pfam" id="PF03551">
    <property type="entry name" value="PadR"/>
    <property type="match status" value="1"/>
</dbReference>
<keyword evidence="3" id="KW-1185">Reference proteome</keyword>
<name>A0A1M4Y5T4_9ACTN</name>
<proteinExistence type="predicted"/>
<dbReference type="PANTHER" id="PTHR43252">
    <property type="entry name" value="TRANSCRIPTIONAL REGULATOR YQJI"/>
    <property type="match status" value="1"/>
</dbReference>
<keyword evidence="2" id="KW-0238">DNA-binding</keyword>
<organism evidence="2 3">
    <name type="scientific">Ferrithrix thermotolerans DSM 19514</name>
    <dbReference type="NCBI Taxonomy" id="1121881"/>
    <lineage>
        <taxon>Bacteria</taxon>
        <taxon>Bacillati</taxon>
        <taxon>Actinomycetota</taxon>
        <taxon>Acidimicrobiia</taxon>
        <taxon>Acidimicrobiales</taxon>
        <taxon>Acidimicrobiaceae</taxon>
        <taxon>Ferrithrix</taxon>
    </lineage>
</organism>
<dbReference type="STRING" id="1121881.SAMN02745225_02244"/>
<dbReference type="Gene3D" id="1.10.10.10">
    <property type="entry name" value="Winged helix-like DNA-binding domain superfamily/Winged helix DNA-binding domain"/>
    <property type="match status" value="1"/>
</dbReference>
<feature type="domain" description="Transcription regulator PadR N-terminal" evidence="1">
    <location>
        <begin position="27"/>
        <end position="99"/>
    </location>
</feature>
<dbReference type="InterPro" id="IPR036388">
    <property type="entry name" value="WH-like_DNA-bd_sf"/>
</dbReference>
<dbReference type="InterPro" id="IPR005149">
    <property type="entry name" value="Tscrpt_reg_PadR_N"/>
</dbReference>
<dbReference type="AlphaFoldDB" id="A0A1M4Y5T4"/>
<accession>A0A1M4Y5T4</accession>
<gene>
    <name evidence="2" type="ORF">SAMN02745225_02244</name>
</gene>
<dbReference type="EMBL" id="FQUL01000055">
    <property type="protein sequence ID" value="SHF00943.1"/>
    <property type="molecule type" value="Genomic_DNA"/>
</dbReference>
<dbReference type="PANTHER" id="PTHR43252:SF2">
    <property type="entry name" value="TRANSCRIPTION REGULATOR, PADR-LIKE FAMILY"/>
    <property type="match status" value="1"/>
</dbReference>
<dbReference type="InterPro" id="IPR036390">
    <property type="entry name" value="WH_DNA-bd_sf"/>
</dbReference>
<dbReference type="GO" id="GO:0003677">
    <property type="term" value="F:DNA binding"/>
    <property type="evidence" value="ECO:0007669"/>
    <property type="project" value="UniProtKB-KW"/>
</dbReference>
<protein>
    <submittedName>
        <fullName evidence="2">DNA-binding transcriptional regulator, PadR family</fullName>
    </submittedName>
</protein>
<evidence type="ECO:0000259" key="1">
    <source>
        <dbReference type="Pfam" id="PF03551"/>
    </source>
</evidence>
<reference evidence="3" key="1">
    <citation type="submission" date="2016-11" db="EMBL/GenBank/DDBJ databases">
        <authorList>
            <person name="Varghese N."/>
            <person name="Submissions S."/>
        </authorList>
    </citation>
    <scope>NUCLEOTIDE SEQUENCE [LARGE SCALE GENOMIC DNA]</scope>
    <source>
        <strain evidence="3">DSM 19514</strain>
    </source>
</reference>